<feature type="transmembrane region" description="Helical" evidence="1">
    <location>
        <begin position="12"/>
        <end position="31"/>
    </location>
</feature>
<sequence>MKTYWIKLPPRTRALGVFLATFVLAMLGLSITGDNTWEWDALFGIYIGGLATYFLARWGTFATRVALILPGQELTTYEKFRKNPGRRRHGPAEPAEFIDPDEANEELLPDDRVIGVFHNKEAAAY</sequence>
<gene>
    <name evidence="2" type="ORF">METZ01_LOCUS361098</name>
</gene>
<proteinExistence type="predicted"/>
<reference evidence="2" key="1">
    <citation type="submission" date="2018-05" db="EMBL/GenBank/DDBJ databases">
        <authorList>
            <person name="Lanie J.A."/>
            <person name="Ng W.-L."/>
            <person name="Kazmierczak K.M."/>
            <person name="Andrzejewski T.M."/>
            <person name="Davidsen T.M."/>
            <person name="Wayne K.J."/>
            <person name="Tettelin H."/>
            <person name="Glass J.I."/>
            <person name="Rusch D."/>
            <person name="Podicherti R."/>
            <person name="Tsui H.-C.T."/>
            <person name="Winkler M.E."/>
        </authorList>
    </citation>
    <scope>NUCLEOTIDE SEQUENCE</scope>
</reference>
<organism evidence="2">
    <name type="scientific">marine metagenome</name>
    <dbReference type="NCBI Taxonomy" id="408172"/>
    <lineage>
        <taxon>unclassified sequences</taxon>
        <taxon>metagenomes</taxon>
        <taxon>ecological metagenomes</taxon>
    </lineage>
</organism>
<keyword evidence="1" id="KW-0472">Membrane</keyword>
<feature type="transmembrane region" description="Helical" evidence="1">
    <location>
        <begin position="37"/>
        <end position="56"/>
    </location>
</feature>
<accession>A0A382SEB8</accession>
<keyword evidence="1" id="KW-0812">Transmembrane</keyword>
<protein>
    <submittedName>
        <fullName evidence="2">Uncharacterized protein</fullName>
    </submittedName>
</protein>
<feature type="non-terminal residue" evidence="2">
    <location>
        <position position="125"/>
    </location>
</feature>
<evidence type="ECO:0000313" key="2">
    <source>
        <dbReference type="EMBL" id="SVD08244.1"/>
    </source>
</evidence>
<name>A0A382SEB8_9ZZZZ</name>
<evidence type="ECO:0000256" key="1">
    <source>
        <dbReference type="SAM" id="Phobius"/>
    </source>
</evidence>
<keyword evidence="1" id="KW-1133">Transmembrane helix</keyword>
<dbReference type="AlphaFoldDB" id="A0A382SEB8"/>
<dbReference type="EMBL" id="UINC01128470">
    <property type="protein sequence ID" value="SVD08244.1"/>
    <property type="molecule type" value="Genomic_DNA"/>
</dbReference>